<organism evidence="12 13">
    <name type="scientific">Brevibacterium salitolerans</name>
    <dbReference type="NCBI Taxonomy" id="1403566"/>
    <lineage>
        <taxon>Bacteria</taxon>
        <taxon>Bacillati</taxon>
        <taxon>Actinomycetota</taxon>
        <taxon>Actinomycetes</taxon>
        <taxon>Micrococcales</taxon>
        <taxon>Brevibacteriaceae</taxon>
        <taxon>Brevibacterium</taxon>
    </lineage>
</organism>
<accession>A0ABN2W8X9</accession>
<feature type="compositionally biased region" description="Low complexity" evidence="9">
    <location>
        <begin position="454"/>
        <end position="482"/>
    </location>
</feature>
<evidence type="ECO:0000256" key="1">
    <source>
        <dbReference type="ARBA" id="ARBA00000085"/>
    </source>
</evidence>
<feature type="compositionally biased region" description="Basic and acidic residues" evidence="9">
    <location>
        <begin position="394"/>
        <end position="416"/>
    </location>
</feature>
<feature type="region of interest" description="Disordered" evidence="9">
    <location>
        <begin position="446"/>
        <end position="511"/>
    </location>
</feature>
<feature type="transmembrane region" description="Helical" evidence="10">
    <location>
        <begin position="79"/>
        <end position="98"/>
    </location>
</feature>
<feature type="transmembrane region" description="Helical" evidence="10">
    <location>
        <begin position="147"/>
        <end position="168"/>
    </location>
</feature>
<evidence type="ECO:0000256" key="4">
    <source>
        <dbReference type="ARBA" id="ARBA00022679"/>
    </source>
</evidence>
<keyword evidence="10" id="KW-1133">Transmembrane helix</keyword>
<dbReference type="PANTHER" id="PTHR24421">
    <property type="entry name" value="NITRATE/NITRITE SENSOR PROTEIN NARX-RELATED"/>
    <property type="match status" value="1"/>
</dbReference>
<dbReference type="Gene3D" id="3.30.565.10">
    <property type="entry name" value="Histidine kinase-like ATPase, C-terminal domain"/>
    <property type="match status" value="1"/>
</dbReference>
<gene>
    <name evidence="12" type="ORF">GCM10009823_00800</name>
</gene>
<dbReference type="EC" id="2.7.13.3" evidence="2"/>
<keyword evidence="4" id="KW-0808">Transferase</keyword>
<evidence type="ECO:0000259" key="11">
    <source>
        <dbReference type="Pfam" id="PF07730"/>
    </source>
</evidence>
<evidence type="ECO:0000256" key="5">
    <source>
        <dbReference type="ARBA" id="ARBA00022741"/>
    </source>
</evidence>
<sequence length="511" mass="53797">MRRRRRSYTEVMTSRGSPERGNGPRARVFDLVLAVLVWGSVSWLITADQAGDRAPDALAYLWALGLGCLMLVRRRYPLLVLWITVAALFGYYTAGYPAVGLSVPAAGALLTAAEFRRLRWPLLASALLLTVSYGARTLQGQDLTRIIGYELVGHLGLMAAAIALGTSMRLRRELQERTAQLVRAVREKECREAQAALAAERTAIARDLHDSLGHRLAVLSLHTEVAAEAADASAARSALAVIRETVDAMSVELHRTVRALRRSEDGQGAVRSPRSLAGLESLFAALPVETHVTMDRALRTGAVRLPAPVEAAAVRIVQEALTNVVRHSLATRARVTITLGSGSGTETEAETETGIEAGTGSRTEAGDGGATETRSGAAPEGAERLHLVIADPGPPRRESLADRPEPRDGVPRRAAEDGLGGLGLLGMRERAEALGGCLEAGPRALADADRAGPDDASPDGAGPDSASPDGASPDGAGPGDAARSQRDPLARGFVVEARLPLGADGGEEEHT</sequence>
<keyword evidence="6" id="KW-0418">Kinase</keyword>
<dbReference type="InterPro" id="IPR050482">
    <property type="entry name" value="Sensor_HK_TwoCompSys"/>
</dbReference>
<protein>
    <recommendedName>
        <fullName evidence="2">histidine kinase</fullName>
        <ecNumber evidence="2">2.7.13.3</ecNumber>
    </recommendedName>
</protein>
<keyword evidence="7" id="KW-0067">ATP-binding</keyword>
<feature type="region of interest" description="Disordered" evidence="9">
    <location>
        <begin position="1"/>
        <end position="22"/>
    </location>
</feature>
<keyword evidence="10" id="KW-0812">Transmembrane</keyword>
<dbReference type="Proteomes" id="UP001500984">
    <property type="component" value="Unassembled WGS sequence"/>
</dbReference>
<keyword evidence="5" id="KW-0547">Nucleotide-binding</keyword>
<keyword evidence="10" id="KW-0472">Membrane</keyword>
<feature type="domain" description="Signal transduction histidine kinase subgroup 3 dimerisation and phosphoacceptor" evidence="11">
    <location>
        <begin position="200"/>
        <end position="263"/>
    </location>
</feature>
<evidence type="ECO:0000256" key="3">
    <source>
        <dbReference type="ARBA" id="ARBA00022553"/>
    </source>
</evidence>
<dbReference type="InterPro" id="IPR011712">
    <property type="entry name" value="Sig_transdc_His_kin_sub3_dim/P"/>
</dbReference>
<feature type="region of interest" description="Disordered" evidence="9">
    <location>
        <begin position="341"/>
        <end position="420"/>
    </location>
</feature>
<dbReference type="Gene3D" id="1.20.5.1930">
    <property type="match status" value="1"/>
</dbReference>
<comment type="caution">
    <text evidence="12">The sequence shown here is derived from an EMBL/GenBank/DDBJ whole genome shotgun (WGS) entry which is preliminary data.</text>
</comment>
<evidence type="ECO:0000256" key="8">
    <source>
        <dbReference type="ARBA" id="ARBA00023012"/>
    </source>
</evidence>
<feature type="transmembrane region" description="Helical" evidence="10">
    <location>
        <begin position="57"/>
        <end position="72"/>
    </location>
</feature>
<dbReference type="PANTHER" id="PTHR24421:SF10">
    <property type="entry name" value="NITRATE_NITRITE SENSOR PROTEIN NARQ"/>
    <property type="match status" value="1"/>
</dbReference>
<proteinExistence type="predicted"/>
<dbReference type="EMBL" id="BAAAPZ010000001">
    <property type="protein sequence ID" value="GAA2086805.1"/>
    <property type="molecule type" value="Genomic_DNA"/>
</dbReference>
<keyword evidence="3" id="KW-0597">Phosphoprotein</keyword>
<evidence type="ECO:0000256" key="10">
    <source>
        <dbReference type="SAM" id="Phobius"/>
    </source>
</evidence>
<evidence type="ECO:0000313" key="13">
    <source>
        <dbReference type="Proteomes" id="UP001500984"/>
    </source>
</evidence>
<evidence type="ECO:0000256" key="7">
    <source>
        <dbReference type="ARBA" id="ARBA00022840"/>
    </source>
</evidence>
<name>A0ABN2W8X9_9MICO</name>
<comment type="catalytic activity">
    <reaction evidence="1">
        <text>ATP + protein L-histidine = ADP + protein N-phospho-L-histidine.</text>
        <dbReference type="EC" id="2.7.13.3"/>
    </reaction>
</comment>
<dbReference type="Pfam" id="PF07730">
    <property type="entry name" value="HisKA_3"/>
    <property type="match status" value="1"/>
</dbReference>
<keyword evidence="13" id="KW-1185">Reference proteome</keyword>
<evidence type="ECO:0000256" key="2">
    <source>
        <dbReference type="ARBA" id="ARBA00012438"/>
    </source>
</evidence>
<dbReference type="InterPro" id="IPR036890">
    <property type="entry name" value="HATPase_C_sf"/>
</dbReference>
<feature type="transmembrane region" description="Helical" evidence="10">
    <location>
        <begin position="28"/>
        <end position="45"/>
    </location>
</feature>
<keyword evidence="8" id="KW-0902">Two-component regulatory system</keyword>
<feature type="transmembrane region" description="Helical" evidence="10">
    <location>
        <begin position="118"/>
        <end position="135"/>
    </location>
</feature>
<evidence type="ECO:0000313" key="12">
    <source>
        <dbReference type="EMBL" id="GAA2086805.1"/>
    </source>
</evidence>
<evidence type="ECO:0000256" key="6">
    <source>
        <dbReference type="ARBA" id="ARBA00022777"/>
    </source>
</evidence>
<reference evidence="12 13" key="1">
    <citation type="journal article" date="2019" name="Int. J. Syst. Evol. Microbiol.">
        <title>The Global Catalogue of Microorganisms (GCM) 10K type strain sequencing project: providing services to taxonomists for standard genome sequencing and annotation.</title>
        <authorList>
            <consortium name="The Broad Institute Genomics Platform"/>
            <consortium name="The Broad Institute Genome Sequencing Center for Infectious Disease"/>
            <person name="Wu L."/>
            <person name="Ma J."/>
        </authorList>
    </citation>
    <scope>NUCLEOTIDE SEQUENCE [LARGE SCALE GENOMIC DNA]</scope>
    <source>
        <strain evidence="12 13">JCM 15900</strain>
    </source>
</reference>
<evidence type="ECO:0000256" key="9">
    <source>
        <dbReference type="SAM" id="MobiDB-lite"/>
    </source>
</evidence>